<reference evidence="3" key="1">
    <citation type="submission" date="2013-07" db="EMBL/GenBank/DDBJ databases">
        <authorList>
            <person name="McIlroy S."/>
        </authorList>
    </citation>
    <scope>NUCLEOTIDE SEQUENCE [LARGE SCALE GENOMIC DNA]</scope>
    <source>
        <strain evidence="3">Run_A_D11</strain>
    </source>
</reference>
<dbReference type="InterPro" id="IPR038717">
    <property type="entry name" value="Tc1-like_DDE_dom"/>
</dbReference>
<gene>
    <name evidence="3" type="ORF">BN873_p40008</name>
</gene>
<comment type="caution">
    <text evidence="3">The sequence shown here is derived from an EMBL/GenBank/DDBJ whole genome shotgun (WGS) entry which is preliminary data.</text>
</comment>
<proteinExistence type="predicted"/>
<organism evidence="3 4">
    <name type="scientific">Candidatus Competibacter denitrificans Run_A_D11</name>
    <dbReference type="NCBI Taxonomy" id="1400863"/>
    <lineage>
        <taxon>Bacteria</taxon>
        <taxon>Pseudomonadati</taxon>
        <taxon>Pseudomonadota</taxon>
        <taxon>Gammaproteobacteria</taxon>
        <taxon>Candidatus Competibacteraceae</taxon>
        <taxon>Candidatus Competibacter</taxon>
    </lineage>
</organism>
<evidence type="ECO:0000259" key="2">
    <source>
        <dbReference type="Pfam" id="PF13358"/>
    </source>
</evidence>
<dbReference type="Pfam" id="PF13358">
    <property type="entry name" value="DDE_3"/>
    <property type="match status" value="1"/>
</dbReference>
<evidence type="ECO:0000313" key="4">
    <source>
        <dbReference type="Proteomes" id="UP000035760"/>
    </source>
</evidence>
<keyword evidence="4" id="KW-1185">Reference proteome</keyword>
<dbReference type="AlphaFoldDB" id="W6MEJ1"/>
<protein>
    <recommendedName>
        <fullName evidence="2">Tc1-like transposase DDE domain-containing protein</fullName>
    </recommendedName>
</protein>
<dbReference type="EMBL" id="CBTJ020000116">
    <property type="protein sequence ID" value="CDI04703.1"/>
    <property type="molecule type" value="Genomic_DNA"/>
</dbReference>
<feature type="region of interest" description="Disordered" evidence="1">
    <location>
        <begin position="210"/>
        <end position="229"/>
    </location>
</feature>
<evidence type="ECO:0000256" key="1">
    <source>
        <dbReference type="SAM" id="MobiDB-lite"/>
    </source>
</evidence>
<dbReference type="InterPro" id="IPR047655">
    <property type="entry name" value="Transpos_IS630-like"/>
</dbReference>
<reference evidence="3" key="2">
    <citation type="submission" date="2014-03" db="EMBL/GenBank/DDBJ databases">
        <title>Candidatus Competibacter-lineage genomes retrieved from metagenomes reveal functional metabolic diversity.</title>
        <authorList>
            <person name="McIlroy S.J."/>
            <person name="Albertsen M."/>
            <person name="Andresen E.K."/>
            <person name="Saunders A.M."/>
            <person name="Kristiansen R."/>
            <person name="Stokholm-Bjerregaard M."/>
            <person name="Nielsen K.L."/>
            <person name="Nielsen P.H."/>
        </authorList>
    </citation>
    <scope>NUCLEOTIDE SEQUENCE</scope>
    <source>
        <strain evidence="3">Run_A_D11</strain>
    </source>
</reference>
<dbReference type="Proteomes" id="UP000035760">
    <property type="component" value="Unassembled WGS sequence"/>
</dbReference>
<sequence>MEEVLDLYAEPDDPRYPPVCFDESPVQLTSETRHPLPAHPGQPARYDSEYKREGTANLFLFVQPLQGWRQVNVTQKRTKQDFAQPMRLLVDVYFPAAERIRLVMDNLNTHTPAALYGVFPPEEARRITRKLEFHYTPKHGSWLNMAECELAVLAGQCLDRRIPNIETLREEIAAWQGPRNQLQTKIHWQFGTDVARVKLKRIYPSLEPTENLVGPEEASEPVKTFAAAH</sequence>
<feature type="domain" description="Tc1-like transposase DDE" evidence="2">
    <location>
        <begin position="19"/>
        <end position="169"/>
    </location>
</feature>
<evidence type="ECO:0000313" key="3">
    <source>
        <dbReference type="EMBL" id="CDI04703.1"/>
    </source>
</evidence>
<dbReference type="NCBIfam" id="NF033545">
    <property type="entry name" value="transpos_IS630"/>
    <property type="match status" value="1"/>
</dbReference>
<name>W6MEJ1_9GAMM</name>
<accession>W6MEJ1</accession>